<evidence type="ECO:0000313" key="3">
    <source>
        <dbReference type="Proteomes" id="UP001159428"/>
    </source>
</evidence>
<accession>A0AAU9VNH2</accession>
<evidence type="ECO:0000313" key="2">
    <source>
        <dbReference type="EMBL" id="CAH3031551.1"/>
    </source>
</evidence>
<dbReference type="Proteomes" id="UP001159428">
    <property type="component" value="Unassembled WGS sequence"/>
</dbReference>
<feature type="chain" id="PRO_5043404034" evidence="1">
    <location>
        <begin position="19"/>
        <end position="87"/>
    </location>
</feature>
<sequence length="87" mass="9308">MLFGIGLAFLSWWTTSLTGPPSISMPPVLRAFQGDEVKCSMAGTPPMYTGILNESMVLVDTTSTPTIKLLMAGNFSCVATRNYGSDL</sequence>
<feature type="signal peptide" evidence="1">
    <location>
        <begin position="1"/>
        <end position="18"/>
    </location>
</feature>
<dbReference type="EMBL" id="CALNXJ010000001">
    <property type="protein sequence ID" value="CAH3031551.1"/>
    <property type="molecule type" value="Genomic_DNA"/>
</dbReference>
<organism evidence="2 3">
    <name type="scientific">Pocillopora meandrina</name>
    <dbReference type="NCBI Taxonomy" id="46732"/>
    <lineage>
        <taxon>Eukaryota</taxon>
        <taxon>Metazoa</taxon>
        <taxon>Cnidaria</taxon>
        <taxon>Anthozoa</taxon>
        <taxon>Hexacorallia</taxon>
        <taxon>Scleractinia</taxon>
        <taxon>Astrocoeniina</taxon>
        <taxon>Pocilloporidae</taxon>
        <taxon>Pocillopora</taxon>
    </lineage>
</organism>
<feature type="non-terminal residue" evidence="2">
    <location>
        <position position="87"/>
    </location>
</feature>
<name>A0AAU9VNH2_9CNID</name>
<gene>
    <name evidence="2" type="ORF">PMEA_00000260</name>
</gene>
<proteinExistence type="predicted"/>
<dbReference type="AlphaFoldDB" id="A0AAU9VNH2"/>
<keyword evidence="3" id="KW-1185">Reference proteome</keyword>
<reference evidence="2 3" key="1">
    <citation type="submission" date="2022-05" db="EMBL/GenBank/DDBJ databases">
        <authorList>
            <consortium name="Genoscope - CEA"/>
            <person name="William W."/>
        </authorList>
    </citation>
    <scope>NUCLEOTIDE SEQUENCE [LARGE SCALE GENOMIC DNA]</scope>
</reference>
<protein>
    <submittedName>
        <fullName evidence="2">Uncharacterized protein</fullName>
    </submittedName>
</protein>
<comment type="caution">
    <text evidence="2">The sequence shown here is derived from an EMBL/GenBank/DDBJ whole genome shotgun (WGS) entry which is preliminary data.</text>
</comment>
<keyword evidence="1" id="KW-0732">Signal</keyword>
<evidence type="ECO:0000256" key="1">
    <source>
        <dbReference type="SAM" id="SignalP"/>
    </source>
</evidence>